<evidence type="ECO:0000256" key="1">
    <source>
        <dbReference type="ARBA" id="ARBA00004370"/>
    </source>
</evidence>
<accession>A0A841JER9</accession>
<feature type="transmembrane region" description="Helical" evidence="5">
    <location>
        <begin position="51"/>
        <end position="71"/>
    </location>
</feature>
<dbReference type="GO" id="GO:0016491">
    <property type="term" value="F:oxidoreductase activity"/>
    <property type="evidence" value="ECO:0007669"/>
    <property type="project" value="InterPro"/>
</dbReference>
<evidence type="ECO:0000256" key="5">
    <source>
        <dbReference type="SAM" id="Phobius"/>
    </source>
</evidence>
<dbReference type="InterPro" id="IPR006694">
    <property type="entry name" value="Fatty_acid_hydroxylase"/>
</dbReference>
<dbReference type="AlphaFoldDB" id="A0A841JER9"/>
<feature type="transmembrane region" description="Helical" evidence="5">
    <location>
        <begin position="91"/>
        <end position="109"/>
    </location>
</feature>
<evidence type="ECO:0000259" key="6">
    <source>
        <dbReference type="Pfam" id="PF04116"/>
    </source>
</evidence>
<keyword evidence="3 5" id="KW-1133">Transmembrane helix</keyword>
<evidence type="ECO:0000256" key="4">
    <source>
        <dbReference type="ARBA" id="ARBA00023136"/>
    </source>
</evidence>
<feature type="transmembrane region" description="Helical" evidence="5">
    <location>
        <begin position="157"/>
        <end position="180"/>
    </location>
</feature>
<feature type="domain" description="Fatty acid hydroxylase" evidence="6">
    <location>
        <begin position="91"/>
        <end position="226"/>
    </location>
</feature>
<feature type="transmembrane region" description="Helical" evidence="5">
    <location>
        <begin position="12"/>
        <end position="39"/>
    </location>
</feature>
<dbReference type="EMBL" id="JACHCA010000003">
    <property type="protein sequence ID" value="MBB6127128.1"/>
    <property type="molecule type" value="Genomic_DNA"/>
</dbReference>
<dbReference type="PANTHER" id="PTHR11863">
    <property type="entry name" value="STEROL DESATURASE"/>
    <property type="match status" value="1"/>
</dbReference>
<dbReference type="GO" id="GO:0005506">
    <property type="term" value="F:iron ion binding"/>
    <property type="evidence" value="ECO:0007669"/>
    <property type="project" value="InterPro"/>
</dbReference>
<proteinExistence type="predicted"/>
<dbReference type="GO" id="GO:0008610">
    <property type="term" value="P:lipid biosynthetic process"/>
    <property type="evidence" value="ECO:0007669"/>
    <property type="project" value="InterPro"/>
</dbReference>
<dbReference type="GO" id="GO:0016020">
    <property type="term" value="C:membrane"/>
    <property type="evidence" value="ECO:0007669"/>
    <property type="project" value="UniProtKB-SubCell"/>
</dbReference>
<keyword evidence="4 5" id="KW-0472">Membrane</keyword>
<protein>
    <submittedName>
        <fullName evidence="7">Sterol desaturase/sphingolipid hydroxylase (Fatty acid hydroxylase superfamily)</fullName>
    </submittedName>
</protein>
<evidence type="ECO:0000256" key="3">
    <source>
        <dbReference type="ARBA" id="ARBA00022989"/>
    </source>
</evidence>
<feature type="transmembrane region" description="Helical" evidence="5">
    <location>
        <begin position="129"/>
        <end position="151"/>
    </location>
</feature>
<gene>
    <name evidence="7" type="ORF">HDF22_001234</name>
</gene>
<evidence type="ECO:0000256" key="2">
    <source>
        <dbReference type="ARBA" id="ARBA00022692"/>
    </source>
</evidence>
<dbReference type="Proteomes" id="UP000548326">
    <property type="component" value="Unassembled WGS sequence"/>
</dbReference>
<dbReference type="InterPro" id="IPR050307">
    <property type="entry name" value="Sterol_Desaturase_Related"/>
</dbReference>
<dbReference type="RefSeq" id="WP_183586335.1">
    <property type="nucleotide sequence ID" value="NZ_JACHCA010000003.1"/>
</dbReference>
<keyword evidence="2 5" id="KW-0812">Transmembrane</keyword>
<evidence type="ECO:0000313" key="8">
    <source>
        <dbReference type="Proteomes" id="UP000548326"/>
    </source>
</evidence>
<comment type="subcellular location">
    <subcellularLocation>
        <location evidence="1">Membrane</location>
    </subcellularLocation>
</comment>
<evidence type="ECO:0000313" key="7">
    <source>
        <dbReference type="EMBL" id="MBB6127128.1"/>
    </source>
</evidence>
<comment type="caution">
    <text evidence="7">The sequence shown here is derived from an EMBL/GenBank/DDBJ whole genome shotgun (WGS) entry which is preliminary data.</text>
</comment>
<dbReference type="Pfam" id="PF04116">
    <property type="entry name" value="FA_hydroxylase"/>
    <property type="match status" value="1"/>
</dbReference>
<reference evidence="7 8" key="1">
    <citation type="submission" date="2020-08" db="EMBL/GenBank/DDBJ databases">
        <title>Genomic Encyclopedia of Type Strains, Phase IV (KMG-V): Genome sequencing to study the core and pangenomes of soil and plant-associated prokaryotes.</title>
        <authorList>
            <person name="Whitman W."/>
        </authorList>
    </citation>
    <scope>NUCLEOTIDE SEQUENCE [LARGE SCALE GENOMIC DNA]</scope>
    <source>
        <strain evidence="7 8">MP601</strain>
    </source>
</reference>
<name>A0A841JER9_9SPHI</name>
<sequence>MLRFLSAQSSFNLWVIFLAENLLVTVLALLLGWLVLKLNHKPVKTASRNEILICILTNVINTAITYAGFWLWQHGYILFSYALSWRILSDFVALFMLMDLAMFLFHYAIHRSVLYKAIHKFHHHYADPIPIDLFVLHPLETVGFGSLWLMILLLFSFNFYAVFIYLVANVFFGIMGHLGIEPIPAGVRKMIPFKYLGTSSFHHQHHLNINYNFGFYTNIWDKLFGTYKGLGE</sequence>
<organism evidence="7 8">
    <name type="scientific">Mucilaginibacter lappiensis</name>
    <dbReference type="NCBI Taxonomy" id="354630"/>
    <lineage>
        <taxon>Bacteria</taxon>
        <taxon>Pseudomonadati</taxon>
        <taxon>Bacteroidota</taxon>
        <taxon>Sphingobacteriia</taxon>
        <taxon>Sphingobacteriales</taxon>
        <taxon>Sphingobacteriaceae</taxon>
        <taxon>Mucilaginibacter</taxon>
    </lineage>
</organism>